<dbReference type="PANTHER" id="PTHR33026">
    <property type="entry name" value="OS06G0360600 PROTEIN"/>
    <property type="match status" value="1"/>
</dbReference>
<evidence type="ECO:0000313" key="1">
    <source>
        <dbReference type="EMBL" id="RLN07939.1"/>
    </source>
</evidence>
<dbReference type="Proteomes" id="UP000275267">
    <property type="component" value="Unassembled WGS sequence"/>
</dbReference>
<accession>A0A3L6RQD9</accession>
<dbReference type="EMBL" id="PQIB02000007">
    <property type="protein sequence ID" value="RLN07939.1"/>
    <property type="molecule type" value="Genomic_DNA"/>
</dbReference>
<dbReference type="PANTHER" id="PTHR33026:SF7">
    <property type="entry name" value="OS03G0100275 PROTEIN"/>
    <property type="match status" value="1"/>
</dbReference>
<dbReference type="OrthoDB" id="10675824at2759"/>
<dbReference type="AlphaFoldDB" id="A0A3L6RQD9"/>
<name>A0A3L6RQD9_PANMI</name>
<proteinExistence type="predicted"/>
<comment type="caution">
    <text evidence="1">The sequence shown here is derived from an EMBL/GenBank/DDBJ whole genome shotgun (WGS) entry which is preliminary data.</text>
</comment>
<evidence type="ECO:0000313" key="2">
    <source>
        <dbReference type="Proteomes" id="UP000275267"/>
    </source>
</evidence>
<gene>
    <name evidence="1" type="ORF">C2845_PM11G04950</name>
</gene>
<organism evidence="1 2">
    <name type="scientific">Panicum miliaceum</name>
    <name type="common">Proso millet</name>
    <name type="synonym">Broomcorn millet</name>
    <dbReference type="NCBI Taxonomy" id="4540"/>
    <lineage>
        <taxon>Eukaryota</taxon>
        <taxon>Viridiplantae</taxon>
        <taxon>Streptophyta</taxon>
        <taxon>Embryophyta</taxon>
        <taxon>Tracheophyta</taxon>
        <taxon>Spermatophyta</taxon>
        <taxon>Magnoliopsida</taxon>
        <taxon>Liliopsida</taxon>
        <taxon>Poales</taxon>
        <taxon>Poaceae</taxon>
        <taxon>PACMAD clade</taxon>
        <taxon>Panicoideae</taxon>
        <taxon>Panicodae</taxon>
        <taxon>Paniceae</taxon>
        <taxon>Panicinae</taxon>
        <taxon>Panicum</taxon>
        <taxon>Panicum sect. Panicum</taxon>
    </lineage>
</organism>
<sequence length="200" mass="22960">MSHWHRSCVEESQLEDFAVKGFLPPKEEVGWRAPPPENEGVLLWQGLAGEGGGAYCVDRRFRASEEASPCRCLPGVHPLESNKGWHGDWFYIKNLTEASFPKFKGKRPAKDTSWSWGTPTPEKALVKALEGIIWNHVVKEGLNGMRLFHTMRERRVTPLAKRKRLMWLYFGPSDPDRLFAEELPEDEVWSWLLMDLKGAD</sequence>
<protein>
    <submittedName>
        <fullName evidence="1">Uncharacterized protein</fullName>
    </submittedName>
</protein>
<reference evidence="2" key="1">
    <citation type="journal article" date="2019" name="Nat. Commun.">
        <title>The genome of broomcorn millet.</title>
        <authorList>
            <person name="Zou C."/>
            <person name="Miki D."/>
            <person name="Li D."/>
            <person name="Tang Q."/>
            <person name="Xiao L."/>
            <person name="Rajput S."/>
            <person name="Deng P."/>
            <person name="Jia W."/>
            <person name="Huang R."/>
            <person name="Zhang M."/>
            <person name="Sun Y."/>
            <person name="Hu J."/>
            <person name="Fu X."/>
            <person name="Schnable P.S."/>
            <person name="Li F."/>
            <person name="Zhang H."/>
            <person name="Feng B."/>
            <person name="Zhu X."/>
            <person name="Liu R."/>
            <person name="Schnable J.C."/>
            <person name="Zhu J.-K."/>
            <person name="Zhang H."/>
        </authorList>
    </citation>
    <scope>NUCLEOTIDE SEQUENCE [LARGE SCALE GENOMIC DNA]</scope>
</reference>
<keyword evidence="2" id="KW-1185">Reference proteome</keyword>